<name>A0A3D8P0Z8_9THEO</name>
<dbReference type="Proteomes" id="UP000256329">
    <property type="component" value="Unassembled WGS sequence"/>
</dbReference>
<sequence>MARVISFLARHGVKARRITGGLYEIVTPAGAFFTTAEKLLSTFAGVETGNPGWDWLSRLKALKSIELKEGEGLELAGSARLPEGKRLQS</sequence>
<evidence type="ECO:0000313" key="2">
    <source>
        <dbReference type="Proteomes" id="UP000256329"/>
    </source>
</evidence>
<accession>A0A3D8P0Z8</accession>
<dbReference type="RefSeq" id="WP_115793395.1">
    <property type="nucleotide sequence ID" value="NZ_QSLN01000028.1"/>
</dbReference>
<comment type="caution">
    <text evidence="1">The sequence shown here is derived from an EMBL/GenBank/DDBJ whole genome shotgun (WGS) entry which is preliminary data.</text>
</comment>
<gene>
    <name evidence="1" type="ORF">DXX99_10300</name>
</gene>
<dbReference type="AlphaFoldDB" id="A0A3D8P0Z8"/>
<evidence type="ECO:0000313" key="1">
    <source>
        <dbReference type="EMBL" id="RDV80895.1"/>
    </source>
</evidence>
<organism evidence="1 2">
    <name type="scientific">Ammonifex thiophilus</name>
    <dbReference type="NCBI Taxonomy" id="444093"/>
    <lineage>
        <taxon>Bacteria</taxon>
        <taxon>Bacillati</taxon>
        <taxon>Bacillota</taxon>
        <taxon>Clostridia</taxon>
        <taxon>Thermoanaerobacterales</taxon>
        <taxon>Thermoanaerobacteraceae</taxon>
        <taxon>Ammonifex</taxon>
    </lineage>
</organism>
<keyword evidence="2" id="KW-1185">Reference proteome</keyword>
<proteinExistence type="predicted"/>
<reference evidence="1 2" key="1">
    <citation type="submission" date="2018-08" db="EMBL/GenBank/DDBJ databases">
        <title>Form III RuBisCO-mediated autotrophy in Thermodesulfobium bacteria.</title>
        <authorList>
            <person name="Toshchakov S.V."/>
            <person name="Kublanov I.V."/>
            <person name="Frolov E."/>
            <person name="Bonch-Osmolovskaya E.A."/>
            <person name="Tourova T.P."/>
            <person name="Chernych N.A."/>
            <person name="Lebedinsky A.V."/>
        </authorList>
    </citation>
    <scope>NUCLEOTIDE SEQUENCE [LARGE SCALE GENOMIC DNA]</scope>
    <source>
        <strain evidence="1 2">SR</strain>
    </source>
</reference>
<protein>
    <submittedName>
        <fullName evidence="1">Uncharacterized protein</fullName>
    </submittedName>
</protein>
<dbReference type="EMBL" id="QSLN01000028">
    <property type="protein sequence ID" value="RDV80895.1"/>
    <property type="molecule type" value="Genomic_DNA"/>
</dbReference>